<dbReference type="PANTHER" id="PTHR11668">
    <property type="entry name" value="SERINE/THREONINE PROTEIN PHOSPHATASE"/>
    <property type="match status" value="1"/>
</dbReference>
<evidence type="ECO:0000256" key="3">
    <source>
        <dbReference type="ARBA" id="ARBA00022801"/>
    </source>
</evidence>
<dbReference type="InterPro" id="IPR006186">
    <property type="entry name" value="Ser/Thr-sp_prot-phosphatase"/>
</dbReference>
<keyword evidence="5" id="KW-0464">Manganese</keyword>
<dbReference type="OrthoDB" id="4526039at2759"/>
<accession>A0A8H4RFD0</accession>
<protein>
    <recommendedName>
        <fullName evidence="8">Serine/threonine-protein phosphatase</fullName>
        <ecNumber evidence="8">3.1.3.16</ecNumber>
    </recommendedName>
</protein>
<evidence type="ECO:0000256" key="5">
    <source>
        <dbReference type="ARBA" id="ARBA00023211"/>
    </source>
</evidence>
<feature type="signal peptide" evidence="10">
    <location>
        <begin position="1"/>
        <end position="18"/>
    </location>
</feature>
<comment type="caution">
    <text evidence="12">The sequence shown here is derived from an EMBL/GenBank/DDBJ whole genome shotgun (WGS) entry which is preliminary data.</text>
</comment>
<evidence type="ECO:0000256" key="7">
    <source>
        <dbReference type="ARBA" id="ARBA00048336"/>
    </source>
</evidence>
<dbReference type="Proteomes" id="UP000566819">
    <property type="component" value="Unassembled WGS sequence"/>
</dbReference>
<dbReference type="GO" id="GO:0004722">
    <property type="term" value="F:protein serine/threonine phosphatase activity"/>
    <property type="evidence" value="ECO:0007669"/>
    <property type="project" value="UniProtKB-EC"/>
</dbReference>
<dbReference type="GO" id="GO:0005737">
    <property type="term" value="C:cytoplasm"/>
    <property type="evidence" value="ECO:0007669"/>
    <property type="project" value="TreeGrafter"/>
</dbReference>
<dbReference type="EMBL" id="JAAMPI010000899">
    <property type="protein sequence ID" value="KAF4627858.1"/>
    <property type="molecule type" value="Genomic_DNA"/>
</dbReference>
<keyword evidence="4" id="KW-0904">Protein phosphatase</keyword>
<keyword evidence="3 8" id="KW-0378">Hydrolase</keyword>
<dbReference type="InterPro" id="IPR029052">
    <property type="entry name" value="Metallo-depent_PP-like"/>
</dbReference>
<dbReference type="InterPro" id="IPR050341">
    <property type="entry name" value="PP1_catalytic_subunit"/>
</dbReference>
<dbReference type="PRINTS" id="PR00114">
    <property type="entry name" value="STPHPHTASE"/>
</dbReference>
<keyword evidence="13" id="KW-1185">Reference proteome</keyword>
<evidence type="ECO:0000256" key="8">
    <source>
        <dbReference type="RuleBase" id="RU004273"/>
    </source>
</evidence>
<evidence type="ECO:0000256" key="4">
    <source>
        <dbReference type="ARBA" id="ARBA00022912"/>
    </source>
</evidence>
<dbReference type="GO" id="GO:0005634">
    <property type="term" value="C:nucleus"/>
    <property type="evidence" value="ECO:0007669"/>
    <property type="project" value="TreeGrafter"/>
</dbReference>
<comment type="catalytic activity">
    <reaction evidence="7 8">
        <text>O-phospho-L-threonyl-[protein] + H2O = L-threonyl-[protein] + phosphate</text>
        <dbReference type="Rhea" id="RHEA:47004"/>
        <dbReference type="Rhea" id="RHEA-COMP:11060"/>
        <dbReference type="Rhea" id="RHEA-COMP:11605"/>
        <dbReference type="ChEBI" id="CHEBI:15377"/>
        <dbReference type="ChEBI" id="CHEBI:30013"/>
        <dbReference type="ChEBI" id="CHEBI:43474"/>
        <dbReference type="ChEBI" id="CHEBI:61977"/>
        <dbReference type="EC" id="3.1.3.16"/>
    </reaction>
</comment>
<dbReference type="GO" id="GO:0046872">
    <property type="term" value="F:metal ion binding"/>
    <property type="evidence" value="ECO:0007669"/>
    <property type="project" value="UniProtKB-KW"/>
</dbReference>
<evidence type="ECO:0000256" key="2">
    <source>
        <dbReference type="ARBA" id="ARBA00022723"/>
    </source>
</evidence>
<feature type="domain" description="Serine/threonine specific protein phosphatases" evidence="11">
    <location>
        <begin position="563"/>
        <end position="568"/>
    </location>
</feature>
<evidence type="ECO:0000256" key="9">
    <source>
        <dbReference type="SAM" id="MobiDB-lite"/>
    </source>
</evidence>
<evidence type="ECO:0000256" key="1">
    <source>
        <dbReference type="ARBA" id="ARBA00001936"/>
    </source>
</evidence>
<dbReference type="SUPFAM" id="SSF56300">
    <property type="entry name" value="Metallo-dependent phosphatases"/>
    <property type="match status" value="1"/>
</dbReference>
<keyword evidence="2" id="KW-0479">Metal-binding</keyword>
<comment type="cofactor">
    <cofactor evidence="1">
        <name>Mn(2+)</name>
        <dbReference type="ChEBI" id="CHEBI:29035"/>
    </cofactor>
</comment>
<proteinExistence type="inferred from homology"/>
<dbReference type="Pfam" id="PF00149">
    <property type="entry name" value="Metallophos"/>
    <property type="match status" value="1"/>
</dbReference>
<feature type="chain" id="PRO_5034172911" description="Serine/threonine-protein phosphatase" evidence="10">
    <location>
        <begin position="19"/>
        <end position="757"/>
    </location>
</feature>
<dbReference type="Gene3D" id="3.60.21.10">
    <property type="match status" value="1"/>
</dbReference>
<evidence type="ECO:0000256" key="10">
    <source>
        <dbReference type="SAM" id="SignalP"/>
    </source>
</evidence>
<dbReference type="AlphaFoldDB" id="A0A8H4RFD0"/>
<gene>
    <name evidence="12" type="ORF">G7Y89_g10294</name>
</gene>
<organism evidence="12 13">
    <name type="scientific">Cudoniella acicularis</name>
    <dbReference type="NCBI Taxonomy" id="354080"/>
    <lineage>
        <taxon>Eukaryota</taxon>
        <taxon>Fungi</taxon>
        <taxon>Dikarya</taxon>
        <taxon>Ascomycota</taxon>
        <taxon>Pezizomycotina</taxon>
        <taxon>Leotiomycetes</taxon>
        <taxon>Helotiales</taxon>
        <taxon>Tricladiaceae</taxon>
        <taxon>Cudoniella</taxon>
    </lineage>
</organism>
<sequence length="757" mass="82991">MKPTSLISLFATFALTFANTNNSASPESGLGPGPANDAIVFQEASKSPNATGAVDLHATNMSVDGNTGIALLWAAHLNITEVTNLNYTSSPTDVITNSVLSIDTLGNWVPNSLWETKIIIFTDVALNATVDGQKDTGDCHAALGQQCVDDYTLSIGSLFISDALNVTQVPAPPASCQSRLSSASVVNELSSTFADRSAYYYASSAAYPASNTTYYEQAATRIWPIIVMQTGKYGPNNASGISSTRMSCLRANATTEGSVAIGKVPGAAASVKVYTSAVVGIACLEPIQGSPTGSAEISQATDAENKEQRKELDEHIADCKHILRAIDNCLQKYNVLGDEKKEGQADIRLKISAYTTAISMNLKLYILGGLGRVEKQLQNQGDDLKDIPYENDDREFWRELRRQLLEESFPLPALQKKKGLIKAYVGELGSKGILDKDGSDGDEALDCSADENATHFTPPPNQSAQSLPNKTLKVNLQPITTNNHISSRTMSENENNENELKKKGGPTINRESGAGRPFFKDGPSDEVNNLFLGNYIDRGKQSIETINLLLVYKIKFPENLFLLRGNHEISRMTEVFGFYDECQKRYNSRTWMGFIDCFNYLPIAAIVGSSLFVIHGGLSPKLNVDQFQMILRPTEIPDCGPMCDWLWSDPDPNIAGWDKNDHGVALKFGPDNISRFLQKHNLDLICRSNQVVEKWYEFMTPKRELVTISSAPNSWEGDNAGAIMCVDEDMLCEFQATFKRFLGVVTPLSGFRKRKLL</sequence>
<evidence type="ECO:0000256" key="6">
    <source>
        <dbReference type="ARBA" id="ARBA00047761"/>
    </source>
</evidence>
<dbReference type="PROSITE" id="PS00125">
    <property type="entry name" value="SER_THR_PHOSPHATASE"/>
    <property type="match status" value="1"/>
</dbReference>
<evidence type="ECO:0000313" key="13">
    <source>
        <dbReference type="Proteomes" id="UP000566819"/>
    </source>
</evidence>
<comment type="catalytic activity">
    <reaction evidence="6">
        <text>O-phospho-L-seryl-[protein] + H2O = L-seryl-[protein] + phosphate</text>
        <dbReference type="Rhea" id="RHEA:20629"/>
        <dbReference type="Rhea" id="RHEA-COMP:9863"/>
        <dbReference type="Rhea" id="RHEA-COMP:11604"/>
        <dbReference type="ChEBI" id="CHEBI:15377"/>
        <dbReference type="ChEBI" id="CHEBI:29999"/>
        <dbReference type="ChEBI" id="CHEBI:43474"/>
        <dbReference type="ChEBI" id="CHEBI:83421"/>
        <dbReference type="EC" id="3.1.3.16"/>
    </reaction>
</comment>
<comment type="similarity">
    <text evidence="8">Belongs to the PPP phosphatase family.</text>
</comment>
<dbReference type="PANTHER" id="PTHR11668:SF300">
    <property type="entry name" value="SERINE_THREONINE-PROTEIN PHOSPHATASE"/>
    <property type="match status" value="1"/>
</dbReference>
<evidence type="ECO:0000313" key="12">
    <source>
        <dbReference type="EMBL" id="KAF4627858.1"/>
    </source>
</evidence>
<name>A0A8H4RFD0_9HELO</name>
<reference evidence="12 13" key="1">
    <citation type="submission" date="2020-03" db="EMBL/GenBank/DDBJ databases">
        <title>Draft Genome Sequence of Cudoniella acicularis.</title>
        <authorList>
            <person name="Buettner E."/>
            <person name="Kellner H."/>
        </authorList>
    </citation>
    <scope>NUCLEOTIDE SEQUENCE [LARGE SCALE GENOMIC DNA]</scope>
    <source>
        <strain evidence="12 13">DSM 108380</strain>
    </source>
</reference>
<evidence type="ECO:0000259" key="11">
    <source>
        <dbReference type="PROSITE" id="PS00125"/>
    </source>
</evidence>
<keyword evidence="10" id="KW-0732">Signal</keyword>
<dbReference type="EC" id="3.1.3.16" evidence="8"/>
<dbReference type="InterPro" id="IPR004843">
    <property type="entry name" value="Calcineurin-like_PHP"/>
</dbReference>
<feature type="region of interest" description="Disordered" evidence="9">
    <location>
        <begin position="487"/>
        <end position="519"/>
    </location>
</feature>
<dbReference type="SMART" id="SM00156">
    <property type="entry name" value="PP2Ac"/>
    <property type="match status" value="1"/>
</dbReference>